<keyword evidence="8" id="KW-0902">Two-component regulatory system</keyword>
<dbReference type="InterPro" id="IPR036890">
    <property type="entry name" value="HATPase_C_sf"/>
</dbReference>
<keyword evidence="5" id="KW-0547">Nucleotide-binding</keyword>
<evidence type="ECO:0000313" key="10">
    <source>
        <dbReference type="EMBL" id="TDY40576.1"/>
    </source>
</evidence>
<evidence type="ECO:0000256" key="2">
    <source>
        <dbReference type="ARBA" id="ARBA00012438"/>
    </source>
</evidence>
<evidence type="ECO:0000256" key="7">
    <source>
        <dbReference type="ARBA" id="ARBA00022840"/>
    </source>
</evidence>
<reference evidence="10 11" key="1">
    <citation type="submission" date="2019-03" db="EMBL/GenBank/DDBJ databases">
        <title>Genomic Encyclopedia of Type Strains, Phase III (KMG-III): the genomes of soil and plant-associated and newly described type strains.</title>
        <authorList>
            <person name="Whitman W."/>
        </authorList>
    </citation>
    <scope>NUCLEOTIDE SEQUENCE [LARGE SCALE GENOMIC DNA]</scope>
    <source>
        <strain evidence="10 11">LMG 29544</strain>
    </source>
</reference>
<evidence type="ECO:0000259" key="9">
    <source>
        <dbReference type="PROSITE" id="PS50109"/>
    </source>
</evidence>
<dbReference type="AlphaFoldDB" id="A0A4R8LC81"/>
<keyword evidence="4" id="KW-0808">Transferase</keyword>
<evidence type="ECO:0000256" key="4">
    <source>
        <dbReference type="ARBA" id="ARBA00022679"/>
    </source>
</evidence>
<accession>A0A4R8LC81</accession>
<evidence type="ECO:0000256" key="3">
    <source>
        <dbReference type="ARBA" id="ARBA00022553"/>
    </source>
</evidence>
<dbReference type="SMART" id="SM00387">
    <property type="entry name" value="HATPase_c"/>
    <property type="match status" value="1"/>
</dbReference>
<evidence type="ECO:0000313" key="11">
    <source>
        <dbReference type="Proteomes" id="UP000295509"/>
    </source>
</evidence>
<keyword evidence="3" id="KW-0597">Phosphoprotein</keyword>
<dbReference type="PANTHER" id="PTHR43065:SF10">
    <property type="entry name" value="PEROXIDE STRESS-ACTIVATED HISTIDINE KINASE MAK3"/>
    <property type="match status" value="1"/>
</dbReference>
<evidence type="ECO:0000256" key="6">
    <source>
        <dbReference type="ARBA" id="ARBA00022777"/>
    </source>
</evidence>
<keyword evidence="11" id="KW-1185">Reference proteome</keyword>
<dbReference type="Proteomes" id="UP000295509">
    <property type="component" value="Unassembled WGS sequence"/>
</dbReference>
<name>A0A4R8LC81_9BURK</name>
<dbReference type="Gene3D" id="3.30.565.10">
    <property type="entry name" value="Histidine kinase-like ATPase, C-terminal domain"/>
    <property type="match status" value="1"/>
</dbReference>
<feature type="domain" description="Histidine kinase" evidence="9">
    <location>
        <begin position="1"/>
        <end position="202"/>
    </location>
</feature>
<evidence type="ECO:0000256" key="8">
    <source>
        <dbReference type="ARBA" id="ARBA00023012"/>
    </source>
</evidence>
<organism evidence="10 11">
    <name type="scientific">Paraburkholderia rhizosphaerae</name>
    <dbReference type="NCBI Taxonomy" id="480658"/>
    <lineage>
        <taxon>Bacteria</taxon>
        <taxon>Pseudomonadati</taxon>
        <taxon>Pseudomonadota</taxon>
        <taxon>Betaproteobacteria</taxon>
        <taxon>Burkholderiales</taxon>
        <taxon>Burkholderiaceae</taxon>
        <taxon>Paraburkholderia</taxon>
    </lineage>
</organism>
<dbReference type="GO" id="GO:0000160">
    <property type="term" value="P:phosphorelay signal transduction system"/>
    <property type="evidence" value="ECO:0007669"/>
    <property type="project" value="UniProtKB-KW"/>
</dbReference>
<dbReference type="PROSITE" id="PS50109">
    <property type="entry name" value="HIS_KIN"/>
    <property type="match status" value="1"/>
</dbReference>
<proteinExistence type="predicted"/>
<dbReference type="GO" id="GO:0005524">
    <property type="term" value="F:ATP binding"/>
    <property type="evidence" value="ECO:0007669"/>
    <property type="project" value="UniProtKB-KW"/>
</dbReference>
<dbReference type="GO" id="GO:0004673">
    <property type="term" value="F:protein histidine kinase activity"/>
    <property type="evidence" value="ECO:0007669"/>
    <property type="project" value="UniProtKB-EC"/>
</dbReference>
<dbReference type="SUPFAM" id="SSF55874">
    <property type="entry name" value="ATPase domain of HSP90 chaperone/DNA topoisomerase II/histidine kinase"/>
    <property type="match status" value="1"/>
</dbReference>
<dbReference type="OrthoDB" id="8872837at2"/>
<evidence type="ECO:0000256" key="1">
    <source>
        <dbReference type="ARBA" id="ARBA00000085"/>
    </source>
</evidence>
<dbReference type="PANTHER" id="PTHR43065">
    <property type="entry name" value="SENSOR HISTIDINE KINASE"/>
    <property type="match status" value="1"/>
</dbReference>
<dbReference type="InterPro" id="IPR005467">
    <property type="entry name" value="His_kinase_dom"/>
</dbReference>
<dbReference type="InterPro" id="IPR004358">
    <property type="entry name" value="Sig_transdc_His_kin-like_C"/>
</dbReference>
<keyword evidence="7" id="KW-0067">ATP-binding</keyword>
<dbReference type="EMBL" id="SORE01000024">
    <property type="protein sequence ID" value="TDY40576.1"/>
    <property type="molecule type" value="Genomic_DNA"/>
</dbReference>
<comment type="caution">
    <text evidence="10">The sequence shown here is derived from an EMBL/GenBank/DDBJ whole genome shotgun (WGS) entry which is preliminary data.</text>
</comment>
<protein>
    <recommendedName>
        <fullName evidence="2">histidine kinase</fullName>
        <ecNumber evidence="2">2.7.13.3</ecNumber>
    </recommendedName>
</protein>
<dbReference type="EC" id="2.7.13.3" evidence="2"/>
<evidence type="ECO:0000256" key="5">
    <source>
        <dbReference type="ARBA" id="ARBA00022741"/>
    </source>
</evidence>
<sequence>MTNADTCLRWLARSSPDIERARQAATRTTRDAERIAKVVAGLRALAWKTGFVRIAVDIDDAVRKVALMLRSDIERNMISLRLTLAANLPALGDRVQLQQVLLNLMRNAIEAMAGTEGPRRLQVSTAMIGDEAVQITVHDNGLGFSADLTGRLFEAMYSTKKHGMGMGLSISRSIVEAHGGKLTVHSSPEQGTSFQFSVPCATE</sequence>
<comment type="catalytic activity">
    <reaction evidence="1">
        <text>ATP + protein L-histidine = ADP + protein N-phospho-L-histidine.</text>
        <dbReference type="EC" id="2.7.13.3"/>
    </reaction>
</comment>
<dbReference type="PRINTS" id="PR00344">
    <property type="entry name" value="BCTRLSENSOR"/>
</dbReference>
<dbReference type="Gene3D" id="1.10.287.130">
    <property type="match status" value="1"/>
</dbReference>
<dbReference type="InterPro" id="IPR003594">
    <property type="entry name" value="HATPase_dom"/>
</dbReference>
<keyword evidence="6 10" id="KW-0418">Kinase</keyword>
<dbReference type="Pfam" id="PF02518">
    <property type="entry name" value="HATPase_c"/>
    <property type="match status" value="1"/>
</dbReference>
<gene>
    <name evidence="10" type="ORF">BX592_12489</name>
</gene>